<dbReference type="SUPFAM" id="SSF56784">
    <property type="entry name" value="HAD-like"/>
    <property type="match status" value="1"/>
</dbReference>
<evidence type="ECO:0000313" key="2">
    <source>
        <dbReference type="Proteomes" id="UP001146067"/>
    </source>
</evidence>
<dbReference type="InterPro" id="IPR036412">
    <property type="entry name" value="HAD-like_sf"/>
</dbReference>
<protein>
    <recommendedName>
        <fullName evidence="3">Hydrolase of the HAD superfamily</fullName>
    </recommendedName>
</protein>
<name>A0A9X3PAE5_9ACTN</name>
<dbReference type="EMBL" id="JAPZVP010000003">
    <property type="protein sequence ID" value="MDA1358894.1"/>
    <property type="molecule type" value="Genomic_DNA"/>
</dbReference>
<dbReference type="PANTHER" id="PTHR43611">
    <property type="entry name" value="ALPHA-D-GLUCOSE 1-PHOSPHATE PHOSPHATASE"/>
    <property type="match status" value="1"/>
</dbReference>
<keyword evidence="2" id="KW-1185">Reference proteome</keyword>
<dbReference type="PANTHER" id="PTHR43611:SF3">
    <property type="entry name" value="FLAVIN MONONUCLEOTIDE HYDROLASE 1, CHLOROPLATIC"/>
    <property type="match status" value="1"/>
</dbReference>
<sequence length="202" mass="22419">MGTARVIVTDIGSVLFDFDPGHRLDLLAERTGHRRGRLDRDLFASGFETRCEAGEFTAEEIRAEVAERIGFDGGLEELSELWTSAFTLNHDVLERLVATGLPLAIFSNNGPLFADFFDVRYPEAARWFRHRYFACRLKSRKPDDAAFAAVERDLKAALDADPGDLLFIDDNRENTAKGAARGWQVHTYANPDALEAAIAAGT</sequence>
<gene>
    <name evidence="1" type="ORF">O1R50_04625</name>
</gene>
<dbReference type="InterPro" id="IPR023198">
    <property type="entry name" value="PGP-like_dom2"/>
</dbReference>
<evidence type="ECO:0000313" key="1">
    <source>
        <dbReference type="EMBL" id="MDA1358894.1"/>
    </source>
</evidence>
<evidence type="ECO:0008006" key="3">
    <source>
        <dbReference type="Google" id="ProtNLM"/>
    </source>
</evidence>
<reference evidence="1" key="1">
    <citation type="submission" date="2022-12" db="EMBL/GenBank/DDBJ databases">
        <title>Gycomyces niveus sp.nov.,a novel actinomycete isolated from soil in Shouguan.</title>
        <authorList>
            <person name="Yang X."/>
        </authorList>
    </citation>
    <scope>NUCLEOTIDE SEQUENCE</scope>
    <source>
        <strain evidence="1">NEAU-A15</strain>
    </source>
</reference>
<dbReference type="AlphaFoldDB" id="A0A9X3PAE5"/>
<dbReference type="Gene3D" id="1.10.150.240">
    <property type="entry name" value="Putative phosphatase, domain 2"/>
    <property type="match status" value="1"/>
</dbReference>
<comment type="caution">
    <text evidence="1">The sequence shown here is derived from an EMBL/GenBank/DDBJ whole genome shotgun (WGS) entry which is preliminary data.</text>
</comment>
<proteinExistence type="predicted"/>
<dbReference type="RefSeq" id="WP_270108710.1">
    <property type="nucleotide sequence ID" value="NZ_JAPZVP010000003.1"/>
</dbReference>
<dbReference type="InterPro" id="IPR023214">
    <property type="entry name" value="HAD_sf"/>
</dbReference>
<dbReference type="Gene3D" id="3.40.50.1000">
    <property type="entry name" value="HAD superfamily/HAD-like"/>
    <property type="match status" value="1"/>
</dbReference>
<accession>A0A9X3PAE5</accession>
<dbReference type="Proteomes" id="UP001146067">
    <property type="component" value="Unassembled WGS sequence"/>
</dbReference>
<organism evidence="1 2">
    <name type="scientific">Glycomyces luteolus</name>
    <dbReference type="NCBI Taxonomy" id="2670330"/>
    <lineage>
        <taxon>Bacteria</taxon>
        <taxon>Bacillati</taxon>
        <taxon>Actinomycetota</taxon>
        <taxon>Actinomycetes</taxon>
        <taxon>Glycomycetales</taxon>
        <taxon>Glycomycetaceae</taxon>
        <taxon>Glycomyces</taxon>
    </lineage>
</organism>